<dbReference type="Gene3D" id="3.40.960.10">
    <property type="entry name" value="VSR Endonuclease"/>
    <property type="match status" value="1"/>
</dbReference>
<proteinExistence type="inferred from homology"/>
<keyword evidence="2 8" id="KW-0255">Endonuclease</keyword>
<dbReference type="Proteomes" id="UP001049518">
    <property type="component" value="Chromosome"/>
</dbReference>
<keyword evidence="9" id="KW-1185">Reference proteome</keyword>
<dbReference type="SUPFAM" id="SSF52980">
    <property type="entry name" value="Restriction endonuclease-like"/>
    <property type="match status" value="1"/>
</dbReference>
<evidence type="ECO:0000256" key="7">
    <source>
        <dbReference type="SAM" id="MobiDB-lite"/>
    </source>
</evidence>
<evidence type="ECO:0000256" key="3">
    <source>
        <dbReference type="ARBA" id="ARBA00022763"/>
    </source>
</evidence>
<feature type="region of interest" description="Disordered" evidence="7">
    <location>
        <begin position="1"/>
        <end position="40"/>
    </location>
</feature>
<accession>A0ABX8R654</accession>
<evidence type="ECO:0000256" key="4">
    <source>
        <dbReference type="ARBA" id="ARBA00022801"/>
    </source>
</evidence>
<dbReference type="InterPro" id="IPR004603">
    <property type="entry name" value="DNA_mismatch_endonuc_vsr"/>
</dbReference>
<dbReference type="NCBIfam" id="TIGR00632">
    <property type="entry name" value="vsr"/>
    <property type="match status" value="1"/>
</dbReference>
<evidence type="ECO:0000313" key="8">
    <source>
        <dbReference type="EMBL" id="QXJ26575.1"/>
    </source>
</evidence>
<feature type="compositionally biased region" description="Basic and acidic residues" evidence="7">
    <location>
        <begin position="168"/>
        <end position="179"/>
    </location>
</feature>
<sequence length="179" mass="20348">MSADDGSDRREKAWASGTYPRPANEGRSRNMKANRRSDTKPEIALRRALHALGYRYRKDFRLDLPGGTRVRPDIVFTARKVAVFVDGCFWHVCPEHGREPTSNEWYWTPKLRRNVERDRAADDALKNAGWRVVRLWEHEPLPAAVQAVVVAAGPASVEREPQIASETDQDKSDEPISLT</sequence>
<dbReference type="EMBL" id="CP059572">
    <property type="protein sequence ID" value="QXJ26575.1"/>
    <property type="molecule type" value="Genomic_DNA"/>
</dbReference>
<name>A0ABX8R654_9ACTN</name>
<protein>
    <submittedName>
        <fullName evidence="8">Very short patch repair endonuclease</fullName>
    </submittedName>
</protein>
<dbReference type="CDD" id="cd00221">
    <property type="entry name" value="Vsr"/>
    <property type="match status" value="1"/>
</dbReference>
<evidence type="ECO:0000256" key="1">
    <source>
        <dbReference type="ARBA" id="ARBA00022722"/>
    </source>
</evidence>
<evidence type="ECO:0000256" key="2">
    <source>
        <dbReference type="ARBA" id="ARBA00022759"/>
    </source>
</evidence>
<evidence type="ECO:0000313" key="9">
    <source>
        <dbReference type="Proteomes" id="UP001049518"/>
    </source>
</evidence>
<evidence type="ECO:0000256" key="5">
    <source>
        <dbReference type="ARBA" id="ARBA00023204"/>
    </source>
</evidence>
<feature type="compositionally biased region" description="Basic and acidic residues" evidence="7">
    <location>
        <begin position="1"/>
        <end position="13"/>
    </location>
</feature>
<dbReference type="Pfam" id="PF03852">
    <property type="entry name" value="Vsr"/>
    <property type="match status" value="1"/>
</dbReference>
<comment type="similarity">
    <text evidence="6">Belongs to the Vsr family.</text>
</comment>
<reference evidence="8" key="1">
    <citation type="submission" date="2020-07" db="EMBL/GenBank/DDBJ databases">
        <authorList>
            <person name="Tarantini F.S."/>
            <person name="Hong K.W."/>
            <person name="Chan K.G."/>
        </authorList>
    </citation>
    <scope>NUCLEOTIDE SEQUENCE</scope>
    <source>
        <strain evidence="8">32-07</strain>
    </source>
</reference>
<keyword evidence="4" id="KW-0378">Hydrolase</keyword>
<keyword evidence="1" id="KW-0540">Nuclease</keyword>
<gene>
    <name evidence="8" type="ORF">AGRA3207_003494</name>
</gene>
<dbReference type="GO" id="GO:0004519">
    <property type="term" value="F:endonuclease activity"/>
    <property type="evidence" value="ECO:0007669"/>
    <property type="project" value="UniProtKB-KW"/>
</dbReference>
<keyword evidence="3" id="KW-0227">DNA damage</keyword>
<organism evidence="8 9">
    <name type="scientific">Actinomadura graeca</name>
    <dbReference type="NCBI Taxonomy" id="2750812"/>
    <lineage>
        <taxon>Bacteria</taxon>
        <taxon>Bacillati</taxon>
        <taxon>Actinomycetota</taxon>
        <taxon>Actinomycetes</taxon>
        <taxon>Streptosporangiales</taxon>
        <taxon>Thermomonosporaceae</taxon>
        <taxon>Actinomadura</taxon>
    </lineage>
</organism>
<dbReference type="InterPro" id="IPR011335">
    <property type="entry name" value="Restrct_endonuc-II-like"/>
</dbReference>
<keyword evidence="5" id="KW-0234">DNA repair</keyword>
<feature type="region of interest" description="Disordered" evidence="7">
    <location>
        <begin position="156"/>
        <end position="179"/>
    </location>
</feature>
<evidence type="ECO:0000256" key="6">
    <source>
        <dbReference type="ARBA" id="ARBA00029466"/>
    </source>
</evidence>